<dbReference type="PANTHER" id="PTHR42928">
    <property type="entry name" value="TRICARBOXYLATE-BINDING PROTEIN"/>
    <property type="match status" value="1"/>
</dbReference>
<comment type="caution">
    <text evidence="3">The sequence shown here is derived from an EMBL/GenBank/DDBJ whole genome shotgun (WGS) entry which is preliminary data.</text>
</comment>
<sequence length="339" mass="34860">MDRRIASAALAAIILPLALAGCSSLTSSGDGGGGGDAADFPGSEPITMIVPFSAGGSSDLMVRGLVPFMEDELGTSIIVENTVGAGGQIGLTSLANATPDGHTIGLTNLPSALAYVNEDRGATYDQDSFEALATVNRFRGIVAASSTGPWTSIEQVVEAAQAAPGTITVGVDGLGGDDHIVVTAFEEAAGVDFTIVPFDDGSEKMTALIGNQIDLSFGSVPTFRAQIETGSVSALAALDAEPIVGLEDVPTTESLGYDAVWESYNVLSAPAGLDAGVRDTLEAAIEAASEAAMQDADFEAQMTNGGYEFGFQDSAWTNEKWTDLDALWRELVPLALAQQ</sequence>
<organism evidence="3 4">
    <name type="scientific">Agrococcus versicolor</name>
    <dbReference type="NCBI Taxonomy" id="501482"/>
    <lineage>
        <taxon>Bacteria</taxon>
        <taxon>Bacillati</taxon>
        <taxon>Actinomycetota</taxon>
        <taxon>Actinomycetes</taxon>
        <taxon>Micrococcales</taxon>
        <taxon>Microbacteriaceae</taxon>
        <taxon>Agrococcus</taxon>
    </lineage>
</organism>
<proteinExistence type="inferred from homology"/>
<keyword evidence="2" id="KW-0732">Signal</keyword>
<gene>
    <name evidence="3" type="ORF">GCM10009846_27710</name>
</gene>
<dbReference type="CDD" id="cd07012">
    <property type="entry name" value="PBP2_Bug_TTT"/>
    <property type="match status" value="1"/>
</dbReference>
<dbReference type="Pfam" id="PF03401">
    <property type="entry name" value="TctC"/>
    <property type="match status" value="1"/>
</dbReference>
<dbReference type="InterPro" id="IPR042100">
    <property type="entry name" value="Bug_dom1"/>
</dbReference>
<evidence type="ECO:0000313" key="3">
    <source>
        <dbReference type="EMBL" id="GAA2175927.1"/>
    </source>
</evidence>
<dbReference type="SUPFAM" id="SSF53850">
    <property type="entry name" value="Periplasmic binding protein-like II"/>
    <property type="match status" value="1"/>
</dbReference>
<dbReference type="Gene3D" id="3.40.190.150">
    <property type="entry name" value="Bordetella uptake gene, domain 1"/>
    <property type="match status" value="1"/>
</dbReference>
<feature type="signal peptide" evidence="2">
    <location>
        <begin position="1"/>
        <end position="20"/>
    </location>
</feature>
<evidence type="ECO:0000256" key="1">
    <source>
        <dbReference type="ARBA" id="ARBA00006987"/>
    </source>
</evidence>
<keyword evidence="4" id="KW-1185">Reference proteome</keyword>
<evidence type="ECO:0000256" key="2">
    <source>
        <dbReference type="SAM" id="SignalP"/>
    </source>
</evidence>
<dbReference type="InterPro" id="IPR005064">
    <property type="entry name" value="BUG"/>
</dbReference>
<dbReference type="RefSeq" id="WP_344344645.1">
    <property type="nucleotide sequence ID" value="NZ_BAAAQT010000008.1"/>
</dbReference>
<protein>
    <submittedName>
        <fullName evidence="3">Tripartite tricarboxylate transporter substrate binding protein</fullName>
    </submittedName>
</protein>
<dbReference type="Gene3D" id="3.40.190.10">
    <property type="entry name" value="Periplasmic binding protein-like II"/>
    <property type="match status" value="1"/>
</dbReference>
<dbReference type="Proteomes" id="UP001501599">
    <property type="component" value="Unassembled WGS sequence"/>
</dbReference>
<dbReference type="PIRSF" id="PIRSF017082">
    <property type="entry name" value="YflP"/>
    <property type="match status" value="1"/>
</dbReference>
<dbReference type="PANTHER" id="PTHR42928:SF5">
    <property type="entry name" value="BLR1237 PROTEIN"/>
    <property type="match status" value="1"/>
</dbReference>
<dbReference type="PROSITE" id="PS51257">
    <property type="entry name" value="PROKAR_LIPOPROTEIN"/>
    <property type="match status" value="1"/>
</dbReference>
<accession>A0ABN3AXQ7</accession>
<feature type="chain" id="PRO_5047238077" evidence="2">
    <location>
        <begin position="21"/>
        <end position="339"/>
    </location>
</feature>
<dbReference type="EMBL" id="BAAAQT010000008">
    <property type="protein sequence ID" value="GAA2175927.1"/>
    <property type="molecule type" value="Genomic_DNA"/>
</dbReference>
<evidence type="ECO:0000313" key="4">
    <source>
        <dbReference type="Proteomes" id="UP001501599"/>
    </source>
</evidence>
<name>A0ABN3AXQ7_9MICO</name>
<reference evidence="3 4" key="1">
    <citation type="journal article" date="2019" name="Int. J. Syst. Evol. Microbiol.">
        <title>The Global Catalogue of Microorganisms (GCM) 10K type strain sequencing project: providing services to taxonomists for standard genome sequencing and annotation.</title>
        <authorList>
            <consortium name="The Broad Institute Genomics Platform"/>
            <consortium name="The Broad Institute Genome Sequencing Center for Infectious Disease"/>
            <person name="Wu L."/>
            <person name="Ma J."/>
        </authorList>
    </citation>
    <scope>NUCLEOTIDE SEQUENCE [LARGE SCALE GENOMIC DNA]</scope>
    <source>
        <strain evidence="3 4">JCM 16026</strain>
    </source>
</reference>
<comment type="similarity">
    <text evidence="1">Belongs to the UPF0065 (bug) family.</text>
</comment>